<accession>A0AAD8EKK4</accession>
<reference evidence="2" key="1">
    <citation type="journal article" date="2023" name="IScience">
        <title>Live-bearing cockroach genome reveals convergent evolutionary mechanisms linked to viviparity in insects and beyond.</title>
        <authorList>
            <person name="Fouks B."/>
            <person name="Harrison M.C."/>
            <person name="Mikhailova A.A."/>
            <person name="Marchal E."/>
            <person name="English S."/>
            <person name="Carruthers M."/>
            <person name="Jennings E.C."/>
            <person name="Chiamaka E.L."/>
            <person name="Frigard R.A."/>
            <person name="Pippel M."/>
            <person name="Attardo G.M."/>
            <person name="Benoit J.B."/>
            <person name="Bornberg-Bauer E."/>
            <person name="Tobe S.S."/>
        </authorList>
    </citation>
    <scope>NUCLEOTIDE SEQUENCE</scope>
    <source>
        <strain evidence="2">Stay&amp;Tobe</strain>
    </source>
</reference>
<keyword evidence="1" id="KW-0472">Membrane</keyword>
<gene>
    <name evidence="2" type="ORF">L9F63_015386</name>
</gene>
<keyword evidence="1" id="KW-0812">Transmembrane</keyword>
<evidence type="ECO:0000256" key="1">
    <source>
        <dbReference type="SAM" id="Phobius"/>
    </source>
</evidence>
<sequence length="193" mass="21829">ANALSKINYACLSDLLYHFKTLQVIRLIFKSVVIYVITIKSFFATISSMMVDAADCLLNLQDVEIVLMVFAISIVDIDLFVTYLVATPLATCRAYLLMHYFLVLDYKIVTLNSIRCNHFLLLQKNVNKSLKLLPSNASTILFVVSASQSFSPLPHSRRLLPIDHPADDGTGPASRNTFFFTYSYILLKTLHFH</sequence>
<reference evidence="2" key="2">
    <citation type="submission" date="2023-05" db="EMBL/GenBank/DDBJ databases">
        <authorList>
            <person name="Fouks B."/>
        </authorList>
    </citation>
    <scope>NUCLEOTIDE SEQUENCE</scope>
    <source>
        <strain evidence="2">Stay&amp;Tobe</strain>
        <tissue evidence="2">Testes</tissue>
    </source>
</reference>
<name>A0AAD8EKK4_DIPPU</name>
<feature type="transmembrane region" description="Helical" evidence="1">
    <location>
        <begin position="65"/>
        <end position="86"/>
    </location>
</feature>
<organism evidence="2 3">
    <name type="scientific">Diploptera punctata</name>
    <name type="common">Pacific beetle cockroach</name>
    <dbReference type="NCBI Taxonomy" id="6984"/>
    <lineage>
        <taxon>Eukaryota</taxon>
        <taxon>Metazoa</taxon>
        <taxon>Ecdysozoa</taxon>
        <taxon>Arthropoda</taxon>
        <taxon>Hexapoda</taxon>
        <taxon>Insecta</taxon>
        <taxon>Pterygota</taxon>
        <taxon>Neoptera</taxon>
        <taxon>Polyneoptera</taxon>
        <taxon>Dictyoptera</taxon>
        <taxon>Blattodea</taxon>
        <taxon>Blaberoidea</taxon>
        <taxon>Blaberidae</taxon>
        <taxon>Diplopterinae</taxon>
        <taxon>Diploptera</taxon>
    </lineage>
</organism>
<feature type="transmembrane region" description="Helical" evidence="1">
    <location>
        <begin position="27"/>
        <end position="45"/>
    </location>
</feature>
<evidence type="ECO:0000313" key="3">
    <source>
        <dbReference type="Proteomes" id="UP001233999"/>
    </source>
</evidence>
<keyword evidence="3" id="KW-1185">Reference proteome</keyword>
<comment type="caution">
    <text evidence="2">The sequence shown here is derived from an EMBL/GenBank/DDBJ whole genome shotgun (WGS) entry which is preliminary data.</text>
</comment>
<protein>
    <submittedName>
        <fullName evidence="2">Uncharacterized protein</fullName>
    </submittedName>
</protein>
<feature type="non-terminal residue" evidence="2">
    <location>
        <position position="1"/>
    </location>
</feature>
<dbReference type="AlphaFoldDB" id="A0AAD8EKK4"/>
<evidence type="ECO:0000313" key="2">
    <source>
        <dbReference type="EMBL" id="KAJ9592962.1"/>
    </source>
</evidence>
<keyword evidence="1" id="KW-1133">Transmembrane helix</keyword>
<proteinExistence type="predicted"/>
<feature type="non-terminal residue" evidence="2">
    <location>
        <position position="193"/>
    </location>
</feature>
<dbReference type="EMBL" id="JASPKZ010003795">
    <property type="protein sequence ID" value="KAJ9592962.1"/>
    <property type="molecule type" value="Genomic_DNA"/>
</dbReference>
<dbReference type="Proteomes" id="UP001233999">
    <property type="component" value="Unassembled WGS sequence"/>
</dbReference>